<evidence type="ECO:0000313" key="2">
    <source>
        <dbReference type="EMBL" id="CAF1248303.1"/>
    </source>
</evidence>
<gene>
    <name evidence="2" type="ORF">QVE165_LOCUS28360</name>
</gene>
<organism evidence="2 3">
    <name type="scientific">Adineta steineri</name>
    <dbReference type="NCBI Taxonomy" id="433720"/>
    <lineage>
        <taxon>Eukaryota</taxon>
        <taxon>Metazoa</taxon>
        <taxon>Spiralia</taxon>
        <taxon>Gnathifera</taxon>
        <taxon>Rotifera</taxon>
        <taxon>Eurotatoria</taxon>
        <taxon>Bdelloidea</taxon>
        <taxon>Adinetida</taxon>
        <taxon>Adinetidae</taxon>
        <taxon>Adineta</taxon>
    </lineage>
</organism>
<evidence type="ECO:0000256" key="1">
    <source>
        <dbReference type="SAM" id="MobiDB-lite"/>
    </source>
</evidence>
<sequence>MYPRGRNNIPVPSQFSEEEHDEPSTSGFTLVMLIVHNLDHMMQPHEWETLLTREIHGARILGVSVVREQSSSRPWGEGELTAYIFTRHDAPLIRQYLHNRRLGFRRLHVDAVASEGGIEVFLVHKIVQLLKLNPQMSDVAIEQRISSFFRRIPTAIRPRDYDRTAVMRLVNECMGLPVSPPVTSEDSEVDGDSPPSHSTATVVQPIVSIPIQSQSTFPSQQQQQQQQSQIQIPPPPPPPPQQQQQQEQPVFNPQLITIDERTLQLHFTPLYFDLLEAMANIKNNSEYIQLANTGLF</sequence>
<feature type="region of interest" description="Disordered" evidence="1">
    <location>
        <begin position="1"/>
        <end position="23"/>
    </location>
</feature>
<protein>
    <submittedName>
        <fullName evidence="2">Uncharacterized protein</fullName>
    </submittedName>
</protein>
<reference evidence="2" key="1">
    <citation type="submission" date="2021-02" db="EMBL/GenBank/DDBJ databases">
        <authorList>
            <person name="Nowell W R."/>
        </authorList>
    </citation>
    <scope>NUCLEOTIDE SEQUENCE</scope>
</reference>
<feature type="region of interest" description="Disordered" evidence="1">
    <location>
        <begin position="213"/>
        <end position="248"/>
    </location>
</feature>
<feature type="region of interest" description="Disordered" evidence="1">
    <location>
        <begin position="177"/>
        <end position="199"/>
    </location>
</feature>
<proteinExistence type="predicted"/>
<comment type="caution">
    <text evidence="2">The sequence shown here is derived from an EMBL/GenBank/DDBJ whole genome shotgun (WGS) entry which is preliminary data.</text>
</comment>
<evidence type="ECO:0000313" key="3">
    <source>
        <dbReference type="Proteomes" id="UP000663832"/>
    </source>
</evidence>
<accession>A0A814ZU23</accession>
<keyword evidence="3" id="KW-1185">Reference proteome</keyword>
<feature type="compositionally biased region" description="Pro residues" evidence="1">
    <location>
        <begin position="232"/>
        <end position="241"/>
    </location>
</feature>
<dbReference type="AlphaFoldDB" id="A0A814ZU23"/>
<dbReference type="EMBL" id="CAJNOM010000221">
    <property type="protein sequence ID" value="CAF1248303.1"/>
    <property type="molecule type" value="Genomic_DNA"/>
</dbReference>
<feature type="compositionally biased region" description="Low complexity" evidence="1">
    <location>
        <begin position="213"/>
        <end position="231"/>
    </location>
</feature>
<dbReference type="Proteomes" id="UP000663832">
    <property type="component" value="Unassembled WGS sequence"/>
</dbReference>
<name>A0A814ZU23_9BILA</name>
<dbReference type="OrthoDB" id="10013217at2759"/>